<keyword evidence="2" id="KW-0808">Transferase</keyword>
<evidence type="ECO:0000313" key="5">
    <source>
        <dbReference type="EMBL" id="ADR37224.1"/>
    </source>
</evidence>
<feature type="binding site" evidence="3">
    <location>
        <position position="444"/>
    </location>
    <ligand>
        <name>substrate</name>
    </ligand>
</feature>
<dbReference type="RefSeq" id="WP_013458394.1">
    <property type="nucleotide sequence ID" value="NC_014761.1"/>
</dbReference>
<organism evidence="5 6">
    <name type="scientific">Oceanithermus profundus (strain DSM 14977 / NBRC 100410 / VKM B-2274 / 506)</name>
    <dbReference type="NCBI Taxonomy" id="670487"/>
    <lineage>
        <taxon>Bacteria</taxon>
        <taxon>Thermotogati</taxon>
        <taxon>Deinococcota</taxon>
        <taxon>Deinococci</taxon>
        <taxon>Thermales</taxon>
        <taxon>Thermaceae</taxon>
        <taxon>Oceanithermus</taxon>
    </lineage>
</organism>
<dbReference type="GO" id="GO:0016757">
    <property type="term" value="F:glycosyltransferase activity"/>
    <property type="evidence" value="ECO:0007669"/>
    <property type="project" value="UniProtKB-KW"/>
</dbReference>
<dbReference type="CDD" id="cd11356">
    <property type="entry name" value="AmyAc_Sucrose_phosphorylase-like_1"/>
    <property type="match status" value="1"/>
</dbReference>
<dbReference type="Pfam" id="PF00128">
    <property type="entry name" value="Alpha-amylase"/>
    <property type="match status" value="1"/>
</dbReference>
<protein>
    <submittedName>
        <fullName evidence="5">Alpha amylase catalytic region</fullName>
    </submittedName>
</protein>
<dbReference type="OrthoDB" id="9805159at2"/>
<evidence type="ECO:0000259" key="4">
    <source>
        <dbReference type="SMART" id="SM00642"/>
    </source>
</evidence>
<dbReference type="PANTHER" id="PTHR10357">
    <property type="entry name" value="ALPHA-AMYLASE FAMILY MEMBER"/>
    <property type="match status" value="1"/>
</dbReference>
<feature type="binding site" evidence="3">
    <location>
        <begin position="339"/>
        <end position="340"/>
    </location>
    <ligand>
        <name>substrate</name>
    </ligand>
</feature>
<dbReference type="EMBL" id="CP002361">
    <property type="protein sequence ID" value="ADR37224.1"/>
    <property type="molecule type" value="Genomic_DNA"/>
</dbReference>
<dbReference type="SMART" id="SM00642">
    <property type="entry name" value="Aamy"/>
    <property type="match status" value="1"/>
</dbReference>
<feature type="domain" description="Glycosyl hydrolase family 13 catalytic" evidence="4">
    <location>
        <begin position="64"/>
        <end position="452"/>
    </location>
</feature>
<accession>E4U9R0</accession>
<dbReference type="InterPro" id="IPR016377">
    <property type="entry name" value="Sucrose_GGa_phosphorylase-rel"/>
</dbReference>
<dbReference type="InterPro" id="IPR045857">
    <property type="entry name" value="O16G_dom_2"/>
</dbReference>
<dbReference type="eggNOG" id="COG0366">
    <property type="taxonomic scope" value="Bacteria"/>
</dbReference>
<dbReference type="Gene3D" id="3.90.400.10">
    <property type="entry name" value="Oligo-1,6-glucosidase, Domain 2"/>
    <property type="match status" value="1"/>
</dbReference>
<evidence type="ECO:0000256" key="2">
    <source>
        <dbReference type="ARBA" id="ARBA00022679"/>
    </source>
</evidence>
<gene>
    <name evidence="5" type="ordered locus">Ocepr_1771</name>
</gene>
<evidence type="ECO:0000256" key="1">
    <source>
        <dbReference type="ARBA" id="ARBA00022676"/>
    </source>
</evidence>
<dbReference type="PIRSF" id="PIRSF003059">
    <property type="entry name" value="Sucrose_phosphorylase"/>
    <property type="match status" value="1"/>
</dbReference>
<dbReference type="InterPro" id="IPR006047">
    <property type="entry name" value="GH13_cat_dom"/>
</dbReference>
<feature type="binding site" evidence="3">
    <location>
        <begin position="229"/>
        <end position="231"/>
    </location>
    <ligand>
        <name>substrate</name>
    </ligand>
</feature>
<reference evidence="5 6" key="2">
    <citation type="journal article" date="2011" name="Stand. Genomic Sci.">
        <title>Complete genome sequence of Oceanithermus profundus type strain (506).</title>
        <authorList>
            <person name="Pati A."/>
            <person name="Zhang X."/>
            <person name="Lapidus A."/>
            <person name="Nolan M."/>
            <person name="Lucas S."/>
            <person name="Del Rio T.G."/>
            <person name="Tice H."/>
            <person name="Cheng J.F."/>
            <person name="Tapia R."/>
            <person name="Han C."/>
            <person name="Goodwin L."/>
            <person name="Pitluck S."/>
            <person name="Liolios K."/>
            <person name="Pagani I."/>
            <person name="Ivanova N."/>
            <person name="Mavromatis K."/>
            <person name="Chen A."/>
            <person name="Palaniappan K."/>
            <person name="Hauser L."/>
            <person name="Jeffries C.D."/>
            <person name="Brambilla E.M."/>
            <person name="Rohl A."/>
            <person name="Mwirichia R."/>
            <person name="Rohde M."/>
            <person name="Tindall B.J."/>
            <person name="Sikorski J."/>
            <person name="Wirth R."/>
            <person name="Goker M."/>
            <person name="Woyke T."/>
            <person name="Detter J.C."/>
            <person name="Bristow J."/>
            <person name="Eisen J.A."/>
            <person name="Markowitz V."/>
            <person name="Hugenholtz P."/>
            <person name="Kyrpides N.C."/>
            <person name="Klenk H.P."/>
            <person name="Land M."/>
        </authorList>
    </citation>
    <scope>NUCLEOTIDE SEQUENCE [LARGE SCALE GENOMIC DNA]</scope>
    <source>
        <strain evidence="6">DSM 14977 / NBRC 100410 / VKM B-2274 / 506</strain>
    </source>
</reference>
<dbReference type="AlphaFoldDB" id="E4U9R0"/>
<dbReference type="GO" id="GO:0005975">
    <property type="term" value="P:carbohydrate metabolic process"/>
    <property type="evidence" value="ECO:0007669"/>
    <property type="project" value="InterPro"/>
</dbReference>
<name>E4U9R0_OCEP5</name>
<dbReference type="SUPFAM" id="SSF51445">
    <property type="entry name" value="(Trans)glycosidases"/>
    <property type="match status" value="1"/>
</dbReference>
<proteinExistence type="predicted"/>
<keyword evidence="6" id="KW-1185">Reference proteome</keyword>
<dbReference type="InterPro" id="IPR017853">
    <property type="entry name" value="GH"/>
</dbReference>
<dbReference type="PANTHER" id="PTHR10357:SF214">
    <property type="entry name" value="GLUCOSYLGLYCERATE PHOSPHORYLASE"/>
    <property type="match status" value="1"/>
</dbReference>
<keyword evidence="1" id="KW-0328">Glycosyltransferase</keyword>
<evidence type="ECO:0000256" key="3">
    <source>
        <dbReference type="PIRSR" id="PIRSR003059-2"/>
    </source>
</evidence>
<reference evidence="6" key="1">
    <citation type="submission" date="2010-11" db="EMBL/GenBank/DDBJ databases">
        <title>The complete sequence of chromosome of Oceanithermus profundus DSM 14977.</title>
        <authorList>
            <consortium name="US DOE Joint Genome Institute (JGI-PGF)"/>
            <person name="Lucas S."/>
            <person name="Copeland A."/>
            <person name="Lapidus A."/>
            <person name="Bruce D."/>
            <person name="Goodwin L."/>
            <person name="Pitluck S."/>
            <person name="Kyrpides N."/>
            <person name="Mavromatis K."/>
            <person name="Pagani I."/>
            <person name="Ivanova N."/>
            <person name="Zhang X."/>
            <person name="Brettin T."/>
            <person name="Detter J.C."/>
            <person name="Tapia R."/>
            <person name="Han C."/>
            <person name="Land M."/>
            <person name="Hauser L."/>
            <person name="Markowitz V."/>
            <person name="Cheng J.-F."/>
            <person name="Hugenholtz P."/>
            <person name="Woyke T."/>
            <person name="Wu D."/>
            <person name="Tindall B."/>
            <person name="Faehnrich R."/>
            <person name="Brambilla E."/>
            <person name="Klenk H.-P."/>
            <person name="Eisen J.A."/>
        </authorList>
    </citation>
    <scope>NUCLEOTIDE SEQUENCE [LARGE SCALE GENOMIC DNA]</scope>
    <source>
        <strain evidence="6">DSM 14977 / NBRC 100410 / VKM B-2274 / 506</strain>
    </source>
</reference>
<dbReference type="InterPro" id="IPR033746">
    <property type="entry name" value="GGa_phosphorylase"/>
</dbReference>
<dbReference type="KEGG" id="opr:Ocepr_1771"/>
<dbReference type="HOGENOM" id="CLU_021358_0_0_0"/>
<sequence length="562" mass="62582" precursor="true">MARLTEHLTFLYGAAAAERWAPVFTERIENFARAHPELARRPRALATSPAEAWLITYGDQITREDEAPLATLARFLDRWLAPAFSGVHLLPIYPYSSDDGFSVIDYRAVDPRLGGWDHVRALAERYALMLDAVINHASQESAWFQGFLRCEEPYRRYFLVPPEDWDLSRVVRPRTTPLLTEFQTACGPKRVWTTFSADQVDLNYREPEVLLEVLELLLFYAAHGARRLRLDAVGFVWKEPGTTCLNLPQTHEVVRLFRTALDAAAPEVALVTETNVPHAENVAYFGSGEDEAQLVYNFALPPLVLHAFARGDARALARWAAELELPGPKAAFLNFLASHDGIGLRPVEGILPPEEVAFLVERTLAHGGEVSYRDTPAGPAPYELNTTWYDALNPPGTPEALGVRRLLASHAIMLALAGLPAVYVHALFGTPNWRKGYEQSGEKRKLNRRKFREAEVEAWLTDPGSRPRRILDGLKARLTLRAGHPAFHPAAPQRVLDLGAGVFAVERGAEGERALVAVNVTGQPQPLVLETEGWRDARTGAPAGRARVLEPYADLWLTRDEA</sequence>
<dbReference type="CAZy" id="GH13">
    <property type="family name" value="Glycoside Hydrolase Family 13"/>
</dbReference>
<evidence type="ECO:0000313" key="6">
    <source>
        <dbReference type="Proteomes" id="UP000008722"/>
    </source>
</evidence>
<dbReference type="Proteomes" id="UP000008722">
    <property type="component" value="Chromosome"/>
</dbReference>
<feature type="binding site" evidence="3">
    <location>
        <position position="136"/>
    </location>
    <ligand>
        <name>substrate</name>
    </ligand>
</feature>
<dbReference type="Gene3D" id="3.20.20.80">
    <property type="entry name" value="Glycosidases"/>
    <property type="match status" value="1"/>
</dbReference>
<feature type="binding site" evidence="3">
    <location>
        <position position="98"/>
    </location>
    <ligand>
        <name>substrate</name>
    </ligand>
</feature>
<dbReference type="STRING" id="670487.Ocepr_1771"/>